<dbReference type="OrthoDB" id="189743at2"/>
<reference evidence="6" key="1">
    <citation type="submission" date="2016-06" db="EMBL/GenBank/DDBJ databases">
        <authorList>
            <person name="Varghese N."/>
            <person name="Submissions Spin"/>
        </authorList>
    </citation>
    <scope>NUCLEOTIDE SEQUENCE [LARGE SCALE GENOMIC DNA]</scope>
    <source>
        <strain evidence="6">DSM 44814</strain>
    </source>
</reference>
<sequence>MPAEAQSTFYDLLHADDSRDPATEAGALLRIIRARRPHATSLLDVACGAGDHLRHLGPHLAVAEGVAVDAAMAAAARHALPGTTIHETGLPELALGRRYDVVTCLHDALARYSLASYRAVLRVLAGHLAPGGLLMIAPFWMPDAAIRRTASEALTRGDDGRTVTRIARGAPRDGAHRVEQHALVADGDGVHHVADTRVLRAFGRREHLSALAAAGCAADFLPTGLAGRPLLVGVRRAAA</sequence>
<keyword evidence="2 5" id="KW-0808">Transferase</keyword>
<keyword evidence="3" id="KW-0949">S-adenosyl-L-methionine</keyword>
<dbReference type="InterPro" id="IPR029063">
    <property type="entry name" value="SAM-dependent_MTases_sf"/>
</dbReference>
<dbReference type="InterPro" id="IPR041698">
    <property type="entry name" value="Methyltransf_25"/>
</dbReference>
<dbReference type="Gene3D" id="3.40.50.150">
    <property type="entry name" value="Vaccinia Virus protein VP39"/>
    <property type="match status" value="1"/>
</dbReference>
<dbReference type="AlphaFoldDB" id="A0A1C6UTW0"/>
<accession>A0A1C6UTW0</accession>
<evidence type="ECO:0000256" key="3">
    <source>
        <dbReference type="ARBA" id="ARBA00022691"/>
    </source>
</evidence>
<dbReference type="RefSeq" id="WP_091119393.1">
    <property type="nucleotide sequence ID" value="NZ_FMHY01000002.1"/>
</dbReference>
<evidence type="ECO:0000256" key="2">
    <source>
        <dbReference type="ARBA" id="ARBA00022679"/>
    </source>
</evidence>
<evidence type="ECO:0000259" key="4">
    <source>
        <dbReference type="Pfam" id="PF13649"/>
    </source>
</evidence>
<dbReference type="GO" id="GO:0032259">
    <property type="term" value="P:methylation"/>
    <property type="evidence" value="ECO:0007669"/>
    <property type="project" value="UniProtKB-KW"/>
</dbReference>
<dbReference type="Proteomes" id="UP000199696">
    <property type="component" value="Unassembled WGS sequence"/>
</dbReference>
<organism evidence="5 6">
    <name type="scientific">Micromonospora eburnea</name>
    <dbReference type="NCBI Taxonomy" id="227316"/>
    <lineage>
        <taxon>Bacteria</taxon>
        <taxon>Bacillati</taxon>
        <taxon>Actinomycetota</taxon>
        <taxon>Actinomycetes</taxon>
        <taxon>Micromonosporales</taxon>
        <taxon>Micromonosporaceae</taxon>
        <taxon>Micromonospora</taxon>
    </lineage>
</organism>
<evidence type="ECO:0000313" key="5">
    <source>
        <dbReference type="EMBL" id="SCL57514.1"/>
    </source>
</evidence>
<keyword evidence="1 5" id="KW-0489">Methyltransferase</keyword>
<proteinExistence type="predicted"/>
<evidence type="ECO:0000313" key="6">
    <source>
        <dbReference type="Proteomes" id="UP000199696"/>
    </source>
</evidence>
<protein>
    <submittedName>
        <fullName evidence="5">Methyltransferase domain</fullName>
    </submittedName>
</protein>
<dbReference type="Gene3D" id="2.20.130.10">
    <property type="entry name" value="CAC2371-like domains"/>
    <property type="match status" value="1"/>
</dbReference>
<dbReference type="STRING" id="227316.GA0070604_3637"/>
<feature type="domain" description="Methyltransferase" evidence="4">
    <location>
        <begin position="43"/>
        <end position="132"/>
    </location>
</feature>
<dbReference type="SUPFAM" id="SSF53335">
    <property type="entry name" value="S-adenosyl-L-methionine-dependent methyltransferases"/>
    <property type="match status" value="1"/>
</dbReference>
<dbReference type="EMBL" id="FMHY01000002">
    <property type="protein sequence ID" value="SCL57514.1"/>
    <property type="molecule type" value="Genomic_DNA"/>
</dbReference>
<name>A0A1C6UTW0_9ACTN</name>
<gene>
    <name evidence="5" type="ORF">GA0070604_3637</name>
</gene>
<dbReference type="PANTHER" id="PTHR43464:SF19">
    <property type="entry name" value="UBIQUINONE BIOSYNTHESIS O-METHYLTRANSFERASE, MITOCHONDRIAL"/>
    <property type="match status" value="1"/>
</dbReference>
<dbReference type="PANTHER" id="PTHR43464">
    <property type="entry name" value="METHYLTRANSFERASE"/>
    <property type="match status" value="1"/>
</dbReference>
<keyword evidence="6" id="KW-1185">Reference proteome</keyword>
<evidence type="ECO:0000256" key="1">
    <source>
        <dbReference type="ARBA" id="ARBA00022603"/>
    </source>
</evidence>
<dbReference type="GO" id="GO:0008168">
    <property type="term" value="F:methyltransferase activity"/>
    <property type="evidence" value="ECO:0007669"/>
    <property type="project" value="UniProtKB-KW"/>
</dbReference>
<dbReference type="Pfam" id="PF13649">
    <property type="entry name" value="Methyltransf_25"/>
    <property type="match status" value="1"/>
</dbReference>